<keyword evidence="2" id="KW-1133">Transmembrane helix</keyword>
<gene>
    <name evidence="3" type="ORF">SAMN02910315_00002</name>
</gene>
<feature type="transmembrane region" description="Helical" evidence="2">
    <location>
        <begin position="6"/>
        <end position="28"/>
    </location>
</feature>
<dbReference type="RefSeq" id="WP_149730665.1">
    <property type="nucleotide sequence ID" value="NZ_FMXB01000001.1"/>
</dbReference>
<evidence type="ECO:0000256" key="1">
    <source>
        <dbReference type="SAM" id="MobiDB-lite"/>
    </source>
</evidence>
<dbReference type="AlphaFoldDB" id="A0A1G5UTN3"/>
<evidence type="ECO:0000313" key="4">
    <source>
        <dbReference type="Proteomes" id="UP000323439"/>
    </source>
</evidence>
<proteinExistence type="predicted"/>
<sequence length="174" mass="18907">MDLKDIIISCLMILIIGTVIFGSLGTFLGHVHTVVSDVANGADAEKSFTVDFLEKNSPSISESGVLEREITRSDDVSVDYSSGNGKSTGKVSTDDSQDKTSFSDFSIIDLLGSKMGSSASEYEDYQHDFLTDKVDSEGNPIYRSVVSTSGGHMDPGVYEVYWSKMGVINHTRIR</sequence>
<evidence type="ECO:0000313" key="3">
    <source>
        <dbReference type="EMBL" id="SDA36992.1"/>
    </source>
</evidence>
<keyword evidence="4" id="KW-1185">Reference proteome</keyword>
<dbReference type="OrthoDB" id="78457at2157"/>
<dbReference type="EMBL" id="FMXB01000001">
    <property type="protein sequence ID" value="SDA36992.1"/>
    <property type="molecule type" value="Genomic_DNA"/>
</dbReference>
<accession>A0A1G5UTN3</accession>
<name>A0A1G5UTN3_9EURY</name>
<evidence type="ECO:0000256" key="2">
    <source>
        <dbReference type="SAM" id="Phobius"/>
    </source>
</evidence>
<protein>
    <submittedName>
        <fullName evidence="3">Uncharacterized protein</fullName>
    </submittedName>
</protein>
<dbReference type="Proteomes" id="UP000323439">
    <property type="component" value="Unassembled WGS sequence"/>
</dbReference>
<keyword evidence="2" id="KW-0472">Membrane</keyword>
<keyword evidence="2" id="KW-0812">Transmembrane</keyword>
<reference evidence="3 4" key="1">
    <citation type="submission" date="2016-10" db="EMBL/GenBank/DDBJ databases">
        <authorList>
            <person name="Varghese N."/>
            <person name="Submissions S."/>
        </authorList>
    </citation>
    <scope>NUCLEOTIDE SEQUENCE [LARGE SCALE GENOMIC DNA]</scope>
    <source>
        <strain evidence="3 4">DSM 16643</strain>
    </source>
</reference>
<feature type="region of interest" description="Disordered" evidence="1">
    <location>
        <begin position="76"/>
        <end position="98"/>
    </location>
</feature>
<organism evidence="3 4">
    <name type="scientific">Methanobrevibacter millerae</name>
    <dbReference type="NCBI Taxonomy" id="230361"/>
    <lineage>
        <taxon>Archaea</taxon>
        <taxon>Methanobacteriati</taxon>
        <taxon>Methanobacteriota</taxon>
        <taxon>Methanomada group</taxon>
        <taxon>Methanobacteria</taxon>
        <taxon>Methanobacteriales</taxon>
        <taxon>Methanobacteriaceae</taxon>
        <taxon>Methanobrevibacter</taxon>
    </lineage>
</organism>
<feature type="compositionally biased region" description="Polar residues" evidence="1">
    <location>
        <begin position="79"/>
        <end position="91"/>
    </location>
</feature>